<comment type="caution">
    <text evidence="1">The sequence shown here is derived from an EMBL/GenBank/DDBJ whole genome shotgun (WGS) entry which is preliminary data.</text>
</comment>
<sequence length="195" mass="21737">MPRPLLYLDVDGPLNPYAADPQRPPAGYTAHRMLPESWLAQHLGKPRPYVKPLRVLLNPEHGKQLRTLSARYDLVWATAWSTEANTFIAPVLGLPDLPAVEFPAEDATHLNGRCWKTRHILAHAAGRAFAWIDDEIGDADLKHVRSHHPSSALLHHVDARIGLQDEDFATLRGFAQQFTTPSSPAAPRRGNHPQL</sequence>
<dbReference type="RefSeq" id="WP_132820393.1">
    <property type="nucleotide sequence ID" value="NZ_SMKI01000312.1"/>
</dbReference>
<organism evidence="1 2">
    <name type="scientific">Streptomyces hainanensis</name>
    <dbReference type="NCBI Taxonomy" id="402648"/>
    <lineage>
        <taxon>Bacteria</taxon>
        <taxon>Bacillati</taxon>
        <taxon>Actinomycetota</taxon>
        <taxon>Actinomycetes</taxon>
        <taxon>Kitasatosporales</taxon>
        <taxon>Streptomycetaceae</taxon>
        <taxon>Streptomyces</taxon>
    </lineage>
</organism>
<dbReference type="Proteomes" id="UP000295345">
    <property type="component" value="Unassembled WGS sequence"/>
</dbReference>
<evidence type="ECO:0000313" key="1">
    <source>
        <dbReference type="EMBL" id="TDC70281.1"/>
    </source>
</evidence>
<dbReference type="AlphaFoldDB" id="A0A4R4T0J6"/>
<protein>
    <recommendedName>
        <fullName evidence="3">Secreted protein</fullName>
    </recommendedName>
</protein>
<dbReference type="Pfam" id="PF18143">
    <property type="entry name" value="HAD_SAK_2"/>
    <property type="match status" value="1"/>
</dbReference>
<evidence type="ECO:0008006" key="3">
    <source>
        <dbReference type="Google" id="ProtNLM"/>
    </source>
</evidence>
<evidence type="ECO:0000313" key="2">
    <source>
        <dbReference type="Proteomes" id="UP000295345"/>
    </source>
</evidence>
<reference evidence="1 2" key="1">
    <citation type="submission" date="2019-03" db="EMBL/GenBank/DDBJ databases">
        <title>Draft genome sequences of novel Actinobacteria.</title>
        <authorList>
            <person name="Sahin N."/>
            <person name="Ay H."/>
            <person name="Saygin H."/>
        </authorList>
    </citation>
    <scope>NUCLEOTIDE SEQUENCE [LARGE SCALE GENOMIC DNA]</scope>
    <source>
        <strain evidence="1 2">DSM 41900</strain>
    </source>
</reference>
<keyword evidence="2" id="KW-1185">Reference proteome</keyword>
<accession>A0A4R4T0J6</accession>
<dbReference type="EMBL" id="SMKI01000312">
    <property type="protein sequence ID" value="TDC70281.1"/>
    <property type="molecule type" value="Genomic_DNA"/>
</dbReference>
<gene>
    <name evidence="1" type="ORF">E1283_24910</name>
</gene>
<name>A0A4R4T0J6_9ACTN</name>
<dbReference type="OrthoDB" id="5124141at2"/>
<proteinExistence type="predicted"/>